<dbReference type="PATRIC" id="fig|1301098.3.peg.45"/>
<dbReference type="STRING" id="1301098.PKB_0043"/>
<keyword evidence="2" id="KW-0378">Hydrolase</keyword>
<evidence type="ECO:0000313" key="3">
    <source>
        <dbReference type="Proteomes" id="UP000025241"/>
    </source>
</evidence>
<dbReference type="Pfam" id="PF10023">
    <property type="entry name" value="Aminopep"/>
    <property type="match status" value="1"/>
</dbReference>
<dbReference type="OrthoDB" id="357991at2"/>
<dbReference type="RefSeq" id="WP_043248028.1">
    <property type="nucleotide sequence ID" value="NZ_HG322950.1"/>
</dbReference>
<dbReference type="InterPro" id="IPR014553">
    <property type="entry name" value="Aminopept"/>
</dbReference>
<dbReference type="eggNOG" id="COG4324">
    <property type="taxonomic scope" value="Bacteria"/>
</dbReference>
<keyword evidence="1" id="KW-0732">Signal</keyword>
<protein>
    <submittedName>
        <fullName evidence="2">Putative aminopeptidase</fullName>
    </submittedName>
</protein>
<gene>
    <name evidence="2" type="ORF">PKB_0043</name>
</gene>
<dbReference type="PROSITE" id="PS51257">
    <property type="entry name" value="PROKAR_LIPOPROTEIN"/>
    <property type="match status" value="1"/>
</dbReference>
<feature type="chain" id="PRO_5001532979" evidence="1">
    <location>
        <begin position="21"/>
        <end position="361"/>
    </location>
</feature>
<keyword evidence="3" id="KW-1185">Reference proteome</keyword>
<dbReference type="KEGG" id="pkc:PKB_0043"/>
<dbReference type="PIRSF" id="PIRSF029285">
    <property type="entry name" value="Aminopept"/>
    <property type="match status" value="1"/>
</dbReference>
<sequence length="361" mass="39886">MGGSRCALLCLGLPLLVACAGQSYLQQMREGETQLQADREPLSAVLADPRTDPRTRQLLLAAADAREFASHRLALPDNPSYRSYVDLHRDYAMWNLFATSEFSVEPHRSCFAEVGCIGYLGFYHPGDAERAATALREQGLETYIGTSESFVIPGHNDAPILSTMLSDDRHLAELIFHELTHQRLYVAGDSAFNESLANFVQQEGLRQWLAAHGRAAGADVARAQRDVLTELVLETRARLQNLYASGLPPEQLRERKAAEFQRLRDHYHLQMSLHWGGKGLYDAWVDAPLNNASLAPFGIYDQWVPAFAALYRQVGGDWTRFFSAASVLAAQPSAQRLARLGALRAEELALKAAPPRLAGSG</sequence>
<dbReference type="AlphaFoldDB" id="A0A024HA69"/>
<dbReference type="GO" id="GO:0004177">
    <property type="term" value="F:aminopeptidase activity"/>
    <property type="evidence" value="ECO:0007669"/>
    <property type="project" value="UniProtKB-KW"/>
</dbReference>
<name>A0A024HA69_PSEKB</name>
<organism evidence="2 3">
    <name type="scientific">Pseudomonas knackmussii (strain DSM 6978 / CCUG 54928 / LMG 23759 / B13)</name>
    <dbReference type="NCBI Taxonomy" id="1301098"/>
    <lineage>
        <taxon>Bacteria</taxon>
        <taxon>Pseudomonadati</taxon>
        <taxon>Pseudomonadota</taxon>
        <taxon>Gammaproteobacteria</taxon>
        <taxon>Pseudomonadales</taxon>
        <taxon>Pseudomonadaceae</taxon>
        <taxon>Pseudomonas</taxon>
    </lineage>
</organism>
<reference evidence="2 3" key="2">
    <citation type="submission" date="2014-05" db="EMBL/GenBank/DDBJ databases">
        <title>Genome sequence of the 3-chlorobenzoate degrading bacterium Pseudomonas knackmussii B13 shows multiple evidence for horizontal gene transfer.</title>
        <authorList>
            <person name="Miyazaki R."/>
            <person name="Bertelli C."/>
            <person name="Falquet L."/>
            <person name="Robinson-Rechavi M."/>
            <person name="Gharib W."/>
            <person name="Roy S."/>
            <person name="Van der Meer J.R."/>
        </authorList>
    </citation>
    <scope>NUCLEOTIDE SEQUENCE [LARGE SCALE GENOMIC DNA]</scope>
    <source>
        <strain evidence="2 3">B13</strain>
    </source>
</reference>
<evidence type="ECO:0000256" key="1">
    <source>
        <dbReference type="SAM" id="SignalP"/>
    </source>
</evidence>
<accession>A0A024HA69</accession>
<dbReference type="HOGENOM" id="CLU_064960_0_0_6"/>
<dbReference type="Proteomes" id="UP000025241">
    <property type="component" value="Chromosome I"/>
</dbReference>
<keyword evidence="2" id="KW-0031">Aminopeptidase</keyword>
<feature type="signal peptide" evidence="1">
    <location>
        <begin position="1"/>
        <end position="20"/>
    </location>
</feature>
<reference evidence="2 3" key="1">
    <citation type="submission" date="2013-03" db="EMBL/GenBank/DDBJ databases">
        <authorList>
            <person name="Linke B."/>
        </authorList>
    </citation>
    <scope>NUCLEOTIDE SEQUENCE [LARGE SCALE GENOMIC DNA]</scope>
    <source>
        <strain evidence="2 3">B13</strain>
    </source>
</reference>
<keyword evidence="2" id="KW-0645">Protease</keyword>
<evidence type="ECO:0000313" key="2">
    <source>
        <dbReference type="EMBL" id="CDF81422.1"/>
    </source>
</evidence>
<dbReference type="EMBL" id="HG322950">
    <property type="protein sequence ID" value="CDF81422.1"/>
    <property type="molecule type" value="Genomic_DNA"/>
</dbReference>
<proteinExistence type="predicted"/>